<evidence type="ECO:0000256" key="1">
    <source>
        <dbReference type="SAM" id="SignalP"/>
    </source>
</evidence>
<accession>A0A087TJZ9</accession>
<protein>
    <submittedName>
        <fullName evidence="2">Uncharacterized protein</fullName>
    </submittedName>
</protein>
<feature type="non-terminal residue" evidence="2">
    <location>
        <position position="102"/>
    </location>
</feature>
<name>A0A087TJZ9_STEMI</name>
<proteinExistence type="predicted"/>
<dbReference type="AlphaFoldDB" id="A0A087TJZ9"/>
<dbReference type="Proteomes" id="UP000054359">
    <property type="component" value="Unassembled WGS sequence"/>
</dbReference>
<organism evidence="2 3">
    <name type="scientific">Stegodyphus mimosarum</name>
    <name type="common">African social velvet spider</name>
    <dbReference type="NCBI Taxonomy" id="407821"/>
    <lineage>
        <taxon>Eukaryota</taxon>
        <taxon>Metazoa</taxon>
        <taxon>Ecdysozoa</taxon>
        <taxon>Arthropoda</taxon>
        <taxon>Chelicerata</taxon>
        <taxon>Arachnida</taxon>
        <taxon>Araneae</taxon>
        <taxon>Araneomorphae</taxon>
        <taxon>Entelegynae</taxon>
        <taxon>Eresoidea</taxon>
        <taxon>Eresidae</taxon>
        <taxon>Stegodyphus</taxon>
    </lineage>
</organism>
<gene>
    <name evidence="2" type="ORF">X975_21678</name>
</gene>
<keyword evidence="1" id="KW-0732">Signal</keyword>
<sequence>MIAKIAVLLAVVAAAQASTLLAPGLLNAGILAPSAVSTTSAVAIPGAITTVNRIIRTNGLWAGSPLLLSNGIIGSGLIGASPLALSNGIISPIGLRSAGLLA</sequence>
<evidence type="ECO:0000313" key="2">
    <source>
        <dbReference type="EMBL" id="KFM65438.1"/>
    </source>
</evidence>
<keyword evidence="3" id="KW-1185">Reference proteome</keyword>
<dbReference type="EMBL" id="KK115573">
    <property type="protein sequence ID" value="KFM65438.1"/>
    <property type="molecule type" value="Genomic_DNA"/>
</dbReference>
<feature type="signal peptide" evidence="1">
    <location>
        <begin position="1"/>
        <end position="17"/>
    </location>
</feature>
<feature type="chain" id="PRO_5001829716" evidence="1">
    <location>
        <begin position="18"/>
        <end position="102"/>
    </location>
</feature>
<evidence type="ECO:0000313" key="3">
    <source>
        <dbReference type="Proteomes" id="UP000054359"/>
    </source>
</evidence>
<reference evidence="2 3" key="1">
    <citation type="submission" date="2013-11" db="EMBL/GenBank/DDBJ databases">
        <title>Genome sequencing of Stegodyphus mimosarum.</title>
        <authorList>
            <person name="Bechsgaard J."/>
        </authorList>
    </citation>
    <scope>NUCLEOTIDE SEQUENCE [LARGE SCALE GENOMIC DNA]</scope>
</reference>